<keyword evidence="3" id="KW-1185">Reference proteome</keyword>
<accession>A0A7W3W5Y4</accession>
<protein>
    <submittedName>
        <fullName evidence="2">DUF1918 domain-containing protein</fullName>
    </submittedName>
</protein>
<evidence type="ECO:0000313" key="2">
    <source>
        <dbReference type="EMBL" id="MBB1159489.1"/>
    </source>
</evidence>
<reference evidence="2 3" key="1">
    <citation type="submission" date="2020-08" db="EMBL/GenBank/DDBJ databases">
        <title>Amycolatopsis sp. nov. DR6-1 isolated from Dendrobium heterocarpum.</title>
        <authorList>
            <person name="Tedsree N."/>
            <person name="Kuncharoen N."/>
            <person name="Likhitwitayawuid K."/>
            <person name="Tanasupawat S."/>
        </authorList>
    </citation>
    <scope>NUCLEOTIDE SEQUENCE [LARGE SCALE GENOMIC DNA]</scope>
    <source>
        <strain evidence="2 3">DR6-1</strain>
    </source>
</reference>
<dbReference type="AlphaFoldDB" id="A0A7W3W5Y4"/>
<dbReference type="RefSeq" id="WP_182896169.1">
    <property type="nucleotide sequence ID" value="NZ_JACGZW010000020.1"/>
</dbReference>
<dbReference type="SUPFAM" id="SSF50118">
    <property type="entry name" value="Cell growth inhibitor/plasmid maintenance toxic component"/>
    <property type="match status" value="1"/>
</dbReference>
<dbReference type="InterPro" id="IPR015035">
    <property type="entry name" value="DUF1918"/>
</dbReference>
<name>A0A7W3W5Y4_9PSEU</name>
<dbReference type="EMBL" id="JACGZW010000020">
    <property type="protein sequence ID" value="MBB1159489.1"/>
    <property type="molecule type" value="Genomic_DNA"/>
</dbReference>
<proteinExistence type="predicted"/>
<dbReference type="Gene3D" id="2.30.30.440">
    <property type="entry name" value="Domain of unknown function DUF1918"/>
    <property type="match status" value="1"/>
</dbReference>
<comment type="caution">
    <text evidence="2">The sequence shown here is derived from an EMBL/GenBank/DDBJ whole genome shotgun (WGS) entry which is preliminary data.</text>
</comment>
<dbReference type="Proteomes" id="UP000526734">
    <property type="component" value="Unassembled WGS sequence"/>
</dbReference>
<evidence type="ECO:0000259" key="1">
    <source>
        <dbReference type="Pfam" id="PF08940"/>
    </source>
</evidence>
<feature type="domain" description="DUF1918" evidence="1">
    <location>
        <begin position="1"/>
        <end position="58"/>
    </location>
</feature>
<gene>
    <name evidence="2" type="ORF">H4281_40640</name>
</gene>
<sequence>MHAQPGDWLVVKGVRLDLPEQRGRIVATGKPDGSPPFTVRWLADDRVTTVFPGSDAIVLTEAEVSEQDRNERKRFERLRALRRARRGARDVRA</sequence>
<dbReference type="Pfam" id="PF08940">
    <property type="entry name" value="DUF1918"/>
    <property type="match status" value="1"/>
</dbReference>
<evidence type="ECO:0000313" key="3">
    <source>
        <dbReference type="Proteomes" id="UP000526734"/>
    </source>
</evidence>
<organism evidence="2 3">
    <name type="scientific">Amycolatopsis dendrobii</name>
    <dbReference type="NCBI Taxonomy" id="2760662"/>
    <lineage>
        <taxon>Bacteria</taxon>
        <taxon>Bacillati</taxon>
        <taxon>Actinomycetota</taxon>
        <taxon>Actinomycetes</taxon>
        <taxon>Pseudonocardiales</taxon>
        <taxon>Pseudonocardiaceae</taxon>
        <taxon>Amycolatopsis</taxon>
    </lineage>
</organism>